<evidence type="ECO:0000313" key="2">
    <source>
        <dbReference type="Proteomes" id="UP000237839"/>
    </source>
</evidence>
<protein>
    <submittedName>
        <fullName evidence="1">Thioesterase superfamily</fullName>
    </submittedName>
</protein>
<comment type="caution">
    <text evidence="1">The sequence shown here is derived from an EMBL/GenBank/DDBJ whole genome shotgun (WGS) entry which is preliminary data.</text>
</comment>
<accession>A0A2S9GVL4</accession>
<evidence type="ECO:0000313" key="1">
    <source>
        <dbReference type="EMBL" id="PRC91754.1"/>
    </source>
</evidence>
<keyword evidence="2" id="KW-1185">Reference proteome</keyword>
<dbReference type="RefSeq" id="WP_105533260.1">
    <property type="nucleotide sequence ID" value="NZ_PUGF01000019.1"/>
</dbReference>
<organism evidence="1 2">
    <name type="scientific">Solimicrobium silvestre</name>
    <dbReference type="NCBI Taxonomy" id="2099400"/>
    <lineage>
        <taxon>Bacteria</taxon>
        <taxon>Pseudomonadati</taxon>
        <taxon>Pseudomonadota</taxon>
        <taxon>Betaproteobacteria</taxon>
        <taxon>Burkholderiales</taxon>
        <taxon>Oxalobacteraceae</taxon>
        <taxon>Solimicrobium</taxon>
    </lineage>
</organism>
<proteinExistence type="predicted"/>
<dbReference type="SUPFAM" id="SSF54637">
    <property type="entry name" value="Thioesterase/thiol ester dehydrase-isomerase"/>
    <property type="match status" value="1"/>
</dbReference>
<dbReference type="AlphaFoldDB" id="A0A2S9GVL4"/>
<sequence length="143" mass="16199">MKFTLPIQIRFAHCDPAGIVFYPRYFEFFNTVIEDWCEHGLGSSFREMHMQLGYGLPTAHVECSFLKPSELGEILQAQLSLTKVGNTSLHVEIALLGPDAVQRVLAKMVLVLMDMKTRKAISLPVSLRQKMMPYLKEVLGTEL</sequence>
<reference evidence="1 2" key="1">
    <citation type="submission" date="2018-02" db="EMBL/GenBank/DDBJ databases">
        <title>Solimicrobium silvestre gen. nov., sp. nov., isolated from alpine forest soil.</title>
        <authorList>
            <person name="Margesin R."/>
            <person name="Albuquerque L."/>
            <person name="Zhang D.-C."/>
            <person name="Froufe H.J.C."/>
            <person name="Severino R."/>
            <person name="Roxo I."/>
            <person name="Egas C."/>
            <person name="Da Costa M.S."/>
        </authorList>
    </citation>
    <scope>NUCLEOTIDE SEQUENCE [LARGE SCALE GENOMIC DNA]</scope>
    <source>
        <strain evidence="1 2">S20-91</strain>
    </source>
</reference>
<dbReference type="OrthoDB" id="21822at2"/>
<name>A0A2S9GVL4_9BURK</name>
<dbReference type="EMBL" id="PUGF01000019">
    <property type="protein sequence ID" value="PRC91754.1"/>
    <property type="molecule type" value="Genomic_DNA"/>
</dbReference>
<dbReference type="CDD" id="cd00586">
    <property type="entry name" value="4HBT"/>
    <property type="match status" value="1"/>
</dbReference>
<gene>
    <name evidence="1" type="ORF">S2091_3509</name>
</gene>
<dbReference type="Proteomes" id="UP000237839">
    <property type="component" value="Unassembled WGS sequence"/>
</dbReference>
<dbReference type="Pfam" id="PF13279">
    <property type="entry name" value="4HBT_2"/>
    <property type="match status" value="1"/>
</dbReference>
<dbReference type="InterPro" id="IPR029069">
    <property type="entry name" value="HotDog_dom_sf"/>
</dbReference>
<dbReference type="Gene3D" id="3.10.129.10">
    <property type="entry name" value="Hotdog Thioesterase"/>
    <property type="match status" value="1"/>
</dbReference>